<protein>
    <submittedName>
        <fullName evidence="1">Uncharacterized protein</fullName>
    </submittedName>
</protein>
<name>A0A9D4S0A0_DREPO</name>
<keyword evidence="2" id="KW-1185">Reference proteome</keyword>
<evidence type="ECO:0000313" key="1">
    <source>
        <dbReference type="EMBL" id="KAH3885690.1"/>
    </source>
</evidence>
<dbReference type="EMBL" id="JAIWYP010000001">
    <property type="protein sequence ID" value="KAH3885690.1"/>
    <property type="molecule type" value="Genomic_DNA"/>
</dbReference>
<dbReference type="Proteomes" id="UP000828390">
    <property type="component" value="Unassembled WGS sequence"/>
</dbReference>
<accession>A0A9D4S0A0</accession>
<proteinExistence type="predicted"/>
<organism evidence="1 2">
    <name type="scientific">Dreissena polymorpha</name>
    <name type="common">Zebra mussel</name>
    <name type="synonym">Mytilus polymorpha</name>
    <dbReference type="NCBI Taxonomy" id="45954"/>
    <lineage>
        <taxon>Eukaryota</taxon>
        <taxon>Metazoa</taxon>
        <taxon>Spiralia</taxon>
        <taxon>Lophotrochozoa</taxon>
        <taxon>Mollusca</taxon>
        <taxon>Bivalvia</taxon>
        <taxon>Autobranchia</taxon>
        <taxon>Heteroconchia</taxon>
        <taxon>Euheterodonta</taxon>
        <taxon>Imparidentia</taxon>
        <taxon>Neoheterodontei</taxon>
        <taxon>Myida</taxon>
        <taxon>Dreissenoidea</taxon>
        <taxon>Dreissenidae</taxon>
        <taxon>Dreissena</taxon>
    </lineage>
</organism>
<dbReference type="AlphaFoldDB" id="A0A9D4S0A0"/>
<gene>
    <name evidence="1" type="ORF">DPMN_009686</name>
</gene>
<reference evidence="1" key="1">
    <citation type="journal article" date="2019" name="bioRxiv">
        <title>The Genome of the Zebra Mussel, Dreissena polymorpha: A Resource for Invasive Species Research.</title>
        <authorList>
            <person name="McCartney M.A."/>
            <person name="Auch B."/>
            <person name="Kono T."/>
            <person name="Mallez S."/>
            <person name="Zhang Y."/>
            <person name="Obille A."/>
            <person name="Becker A."/>
            <person name="Abrahante J.E."/>
            <person name="Garbe J."/>
            <person name="Badalamenti J.P."/>
            <person name="Herman A."/>
            <person name="Mangelson H."/>
            <person name="Liachko I."/>
            <person name="Sullivan S."/>
            <person name="Sone E.D."/>
            <person name="Koren S."/>
            <person name="Silverstein K.A.T."/>
            <person name="Beckman K.B."/>
            <person name="Gohl D.M."/>
        </authorList>
    </citation>
    <scope>NUCLEOTIDE SEQUENCE</scope>
    <source>
        <strain evidence="1">Duluth1</strain>
        <tissue evidence="1">Whole animal</tissue>
    </source>
</reference>
<sequence>MIWLKENTIIVAENSSRLGLTINRGTSKVFKTNEAIDIPITVQALEQVEISTFLGRTIELMQMSKLAPVTSEQLSLS</sequence>
<evidence type="ECO:0000313" key="2">
    <source>
        <dbReference type="Proteomes" id="UP000828390"/>
    </source>
</evidence>
<reference evidence="1" key="2">
    <citation type="submission" date="2020-11" db="EMBL/GenBank/DDBJ databases">
        <authorList>
            <person name="McCartney M.A."/>
            <person name="Auch B."/>
            <person name="Kono T."/>
            <person name="Mallez S."/>
            <person name="Becker A."/>
            <person name="Gohl D.M."/>
            <person name="Silverstein K.A.T."/>
            <person name="Koren S."/>
            <person name="Bechman K.B."/>
            <person name="Herman A."/>
            <person name="Abrahante J.E."/>
            <person name="Garbe J."/>
        </authorList>
    </citation>
    <scope>NUCLEOTIDE SEQUENCE</scope>
    <source>
        <strain evidence="1">Duluth1</strain>
        <tissue evidence="1">Whole animal</tissue>
    </source>
</reference>
<comment type="caution">
    <text evidence="1">The sequence shown here is derived from an EMBL/GenBank/DDBJ whole genome shotgun (WGS) entry which is preliminary data.</text>
</comment>